<dbReference type="AlphaFoldDB" id="A0A6J5TVC5"/>
<proteinExistence type="predicted"/>
<accession>A0A6J5TVC5</accession>
<dbReference type="EMBL" id="CAEKDK010000001">
    <property type="protein sequence ID" value="CAB4266348.1"/>
    <property type="molecule type" value="Genomic_DNA"/>
</dbReference>
<reference evidence="1 2" key="1">
    <citation type="submission" date="2020-05" db="EMBL/GenBank/DDBJ databases">
        <authorList>
            <person name="Campoy J."/>
            <person name="Schneeberger K."/>
            <person name="Spophaly S."/>
        </authorList>
    </citation>
    <scope>NUCLEOTIDE SEQUENCE [LARGE SCALE GENOMIC DNA]</scope>
    <source>
        <strain evidence="1">PruArmRojPasFocal</strain>
    </source>
</reference>
<dbReference type="Proteomes" id="UP000507222">
    <property type="component" value="Unassembled WGS sequence"/>
</dbReference>
<evidence type="ECO:0000313" key="2">
    <source>
        <dbReference type="Proteomes" id="UP000507222"/>
    </source>
</evidence>
<sequence length="92" mass="9912">MVATQSFEGKGCGGLWSSRGRADLIYCCSRFCILGGVCVMTRLVISRAGFCQKHQVLGCAHIGVLGGNYVARTLCQANMSECQTHRHTLNTA</sequence>
<protein>
    <submittedName>
        <fullName evidence="1">Uncharacterized protein</fullName>
    </submittedName>
</protein>
<gene>
    <name evidence="1" type="ORF">CURHAP_LOCUS8626</name>
</gene>
<evidence type="ECO:0000313" key="1">
    <source>
        <dbReference type="EMBL" id="CAB4266348.1"/>
    </source>
</evidence>
<organism evidence="1 2">
    <name type="scientific">Prunus armeniaca</name>
    <name type="common">Apricot</name>
    <name type="synonym">Armeniaca vulgaris</name>
    <dbReference type="NCBI Taxonomy" id="36596"/>
    <lineage>
        <taxon>Eukaryota</taxon>
        <taxon>Viridiplantae</taxon>
        <taxon>Streptophyta</taxon>
        <taxon>Embryophyta</taxon>
        <taxon>Tracheophyta</taxon>
        <taxon>Spermatophyta</taxon>
        <taxon>Magnoliopsida</taxon>
        <taxon>eudicotyledons</taxon>
        <taxon>Gunneridae</taxon>
        <taxon>Pentapetalae</taxon>
        <taxon>rosids</taxon>
        <taxon>fabids</taxon>
        <taxon>Rosales</taxon>
        <taxon>Rosaceae</taxon>
        <taxon>Amygdaloideae</taxon>
        <taxon>Amygdaleae</taxon>
        <taxon>Prunus</taxon>
    </lineage>
</organism>
<name>A0A6J5TVC5_PRUAR</name>